<dbReference type="Pfam" id="PF07731">
    <property type="entry name" value="Cu-oxidase_2"/>
    <property type="match status" value="1"/>
</dbReference>
<keyword evidence="11 22" id="KW-0479">Metal-binding</keyword>
<dbReference type="InterPro" id="IPR057291">
    <property type="entry name" value="CHX17_2nd"/>
</dbReference>
<feature type="domain" description="Plastocyanin-like" evidence="27">
    <location>
        <begin position="828"/>
        <end position="942"/>
    </location>
</feature>
<dbReference type="NCBIfam" id="TIGR03389">
    <property type="entry name" value="laccase"/>
    <property type="match status" value="1"/>
</dbReference>
<evidence type="ECO:0000256" key="20">
    <source>
        <dbReference type="ARBA" id="ARBA00023185"/>
    </source>
</evidence>
<evidence type="ECO:0000256" key="1">
    <source>
        <dbReference type="ARBA" id="ARBA00000349"/>
    </source>
</evidence>
<evidence type="ECO:0000256" key="17">
    <source>
        <dbReference type="ARBA" id="ARBA00023065"/>
    </source>
</evidence>
<keyword evidence="20 22" id="KW-0439">Lignin degradation</keyword>
<evidence type="ECO:0000256" key="21">
    <source>
        <dbReference type="ARBA" id="ARBA00038341"/>
    </source>
</evidence>
<feature type="transmembrane region" description="Helical" evidence="23">
    <location>
        <begin position="364"/>
        <end position="386"/>
    </location>
</feature>
<feature type="transmembrane region" description="Helical" evidence="23">
    <location>
        <begin position="424"/>
        <end position="445"/>
    </location>
</feature>
<dbReference type="SUPFAM" id="SSF49503">
    <property type="entry name" value="Cupredoxins"/>
    <property type="match status" value="3"/>
</dbReference>
<evidence type="ECO:0000259" key="28">
    <source>
        <dbReference type="Pfam" id="PF23256"/>
    </source>
</evidence>
<evidence type="ECO:0000256" key="4">
    <source>
        <dbReference type="ARBA" id="ARBA00010609"/>
    </source>
</evidence>
<keyword evidence="19" id="KW-0325">Glycoprotein</keyword>
<comment type="caution">
    <text evidence="30">The sequence shown here is derived from an EMBL/GenBank/DDBJ whole genome shotgun (WGS) entry which is preliminary data.</text>
</comment>
<keyword evidence="15 22" id="KW-0560">Oxidoreductase</keyword>
<proteinExistence type="inferred from homology"/>
<evidence type="ECO:0000256" key="12">
    <source>
        <dbReference type="ARBA" id="ARBA00022737"/>
    </source>
</evidence>
<dbReference type="GO" id="GO:0048046">
    <property type="term" value="C:apoplast"/>
    <property type="evidence" value="ECO:0007669"/>
    <property type="project" value="UniProtKB-SubCell"/>
</dbReference>
<dbReference type="Gene3D" id="2.60.40.420">
    <property type="entry name" value="Cupredoxins - blue copper proteins"/>
    <property type="match status" value="3"/>
</dbReference>
<feature type="domain" description="Plastocyanin-like" evidence="26">
    <location>
        <begin position="1209"/>
        <end position="1341"/>
    </location>
</feature>
<evidence type="ECO:0000259" key="24">
    <source>
        <dbReference type="Pfam" id="PF00394"/>
    </source>
</evidence>
<evidence type="ECO:0000256" key="9">
    <source>
        <dbReference type="ARBA" id="ARBA00022538"/>
    </source>
</evidence>
<dbReference type="GO" id="GO:1902600">
    <property type="term" value="P:proton transmembrane transport"/>
    <property type="evidence" value="ECO:0007669"/>
    <property type="project" value="InterPro"/>
</dbReference>
<comment type="function">
    <text evidence="22">Lignin degradation and detoxification of lignin-derived products.</text>
</comment>
<evidence type="ECO:0000256" key="19">
    <source>
        <dbReference type="ARBA" id="ARBA00023180"/>
    </source>
</evidence>
<gene>
    <name evidence="30" type="ORF">RDI58_016761</name>
</gene>
<evidence type="ECO:0000259" key="27">
    <source>
        <dbReference type="Pfam" id="PF07732"/>
    </source>
</evidence>
<evidence type="ECO:0000256" key="8">
    <source>
        <dbReference type="ARBA" id="ARBA00022525"/>
    </source>
</evidence>
<feature type="transmembrane region" description="Helical" evidence="23">
    <location>
        <begin position="80"/>
        <end position="102"/>
    </location>
</feature>
<protein>
    <recommendedName>
        <fullName evidence="5 22">Laccase</fullName>
        <ecNumber evidence="5 22">1.10.3.2</ecNumber>
    </recommendedName>
    <alternativeName>
        <fullName evidence="22">Benzenediol:oxygen oxidoreductase</fullName>
    </alternativeName>
    <alternativeName>
        <fullName evidence="22">Diphenol oxidase</fullName>
    </alternativeName>
    <alternativeName>
        <fullName evidence="22">Urishiol oxidase</fullName>
    </alternativeName>
</protein>
<dbReference type="CDD" id="cd13897">
    <property type="entry name" value="CuRO_3_LCC_plant"/>
    <property type="match status" value="1"/>
</dbReference>
<dbReference type="FunFam" id="2.60.40.420:FF:000049">
    <property type="entry name" value="Laccase"/>
    <property type="match status" value="1"/>
</dbReference>
<organism evidence="30 31">
    <name type="scientific">Solanum bulbocastanum</name>
    <name type="common">Wild potato</name>
    <dbReference type="NCBI Taxonomy" id="147425"/>
    <lineage>
        <taxon>Eukaryota</taxon>
        <taxon>Viridiplantae</taxon>
        <taxon>Streptophyta</taxon>
        <taxon>Embryophyta</taxon>
        <taxon>Tracheophyta</taxon>
        <taxon>Spermatophyta</taxon>
        <taxon>Magnoliopsida</taxon>
        <taxon>eudicotyledons</taxon>
        <taxon>Gunneridae</taxon>
        <taxon>Pentapetalae</taxon>
        <taxon>asterids</taxon>
        <taxon>lamiids</taxon>
        <taxon>Solanales</taxon>
        <taxon>Solanaceae</taxon>
        <taxon>Solanoideae</taxon>
        <taxon>Solaneae</taxon>
        <taxon>Solanum</taxon>
    </lineage>
</organism>
<feature type="domain" description="Plastocyanin-like" evidence="24">
    <location>
        <begin position="954"/>
        <end position="1103"/>
    </location>
</feature>
<feature type="transmembrane region" description="Helical" evidence="23">
    <location>
        <begin position="392"/>
        <end position="412"/>
    </location>
</feature>
<feature type="transmembrane region" description="Helical" evidence="23">
    <location>
        <begin position="209"/>
        <end position="228"/>
    </location>
</feature>
<evidence type="ECO:0000256" key="14">
    <source>
        <dbReference type="ARBA" id="ARBA00022989"/>
    </source>
</evidence>
<dbReference type="EC" id="1.10.3.2" evidence="5 22"/>
<reference evidence="30 31" key="1">
    <citation type="submission" date="2024-02" db="EMBL/GenBank/DDBJ databases">
        <title>de novo genome assembly of Solanum bulbocastanum strain 11H21.</title>
        <authorList>
            <person name="Hosaka A.J."/>
        </authorList>
    </citation>
    <scope>NUCLEOTIDE SEQUENCE [LARGE SCALE GENOMIC DNA]</scope>
    <source>
        <tissue evidence="30">Young leaves</tissue>
    </source>
</reference>
<dbReference type="GO" id="GO:0012505">
    <property type="term" value="C:endomembrane system"/>
    <property type="evidence" value="ECO:0007669"/>
    <property type="project" value="TreeGrafter"/>
</dbReference>
<feature type="transmembrane region" description="Helical" evidence="23">
    <location>
        <begin position="42"/>
        <end position="68"/>
    </location>
</feature>
<dbReference type="InterPro" id="IPR011706">
    <property type="entry name" value="Cu-oxidase_C"/>
</dbReference>
<dbReference type="InterPro" id="IPR002355">
    <property type="entry name" value="Cu_oxidase_Cu_BS"/>
</dbReference>
<feature type="domain" description="Cation/H(+) antiporter C-terminal" evidence="29">
    <location>
        <begin position="643"/>
        <end position="777"/>
    </location>
</feature>
<feature type="transmembrane region" description="Helical" evidence="23">
    <location>
        <begin position="328"/>
        <end position="352"/>
    </location>
</feature>
<dbReference type="InterPro" id="IPR034288">
    <property type="entry name" value="CuRO_1_LCC"/>
</dbReference>
<dbReference type="Proteomes" id="UP001371456">
    <property type="component" value="Unassembled WGS sequence"/>
</dbReference>
<keyword evidence="14 23" id="KW-1133">Transmembrane helix</keyword>
<dbReference type="Pfam" id="PF23259">
    <property type="entry name" value="CHX17_C"/>
    <property type="match status" value="1"/>
</dbReference>
<dbReference type="GO" id="GO:0006885">
    <property type="term" value="P:regulation of pH"/>
    <property type="evidence" value="ECO:0007669"/>
    <property type="project" value="TreeGrafter"/>
</dbReference>
<comment type="similarity">
    <text evidence="4 22">Belongs to the multicopper oxidase family.</text>
</comment>
<feature type="transmembrane region" description="Helical" evidence="23">
    <location>
        <begin position="141"/>
        <end position="164"/>
    </location>
</feature>
<dbReference type="GO" id="GO:0046274">
    <property type="term" value="P:lignin catabolic process"/>
    <property type="evidence" value="ECO:0007669"/>
    <property type="project" value="UniProtKB-KW"/>
</dbReference>
<evidence type="ECO:0000256" key="5">
    <source>
        <dbReference type="ARBA" id="ARBA00012297"/>
    </source>
</evidence>
<dbReference type="InterPro" id="IPR038770">
    <property type="entry name" value="Na+/solute_symporter_sf"/>
</dbReference>
<dbReference type="InterPro" id="IPR034285">
    <property type="entry name" value="CuRO_2_LCC"/>
</dbReference>
<dbReference type="GO" id="GO:0005507">
    <property type="term" value="F:copper ion binding"/>
    <property type="evidence" value="ECO:0007669"/>
    <property type="project" value="InterPro"/>
</dbReference>
<keyword evidence="7 22" id="KW-0052">Apoplast</keyword>
<name>A0AAN8TMM1_SOLBU</name>
<dbReference type="InterPro" id="IPR050794">
    <property type="entry name" value="CPA2_transporter"/>
</dbReference>
<dbReference type="InterPro" id="IPR034289">
    <property type="entry name" value="CuRO_3_LCC"/>
</dbReference>
<dbReference type="InterPro" id="IPR008972">
    <property type="entry name" value="Cupredoxin"/>
</dbReference>
<dbReference type="Pfam" id="PF07732">
    <property type="entry name" value="Cu-oxidase_3"/>
    <property type="match status" value="1"/>
</dbReference>
<evidence type="ECO:0000256" key="10">
    <source>
        <dbReference type="ARBA" id="ARBA00022692"/>
    </source>
</evidence>
<dbReference type="Pfam" id="PF00999">
    <property type="entry name" value="Na_H_Exchanger"/>
    <property type="match status" value="1"/>
</dbReference>
<keyword evidence="31" id="KW-1185">Reference proteome</keyword>
<comment type="catalytic activity">
    <reaction evidence="1 22">
        <text>4 hydroquinone + O2 = 4 benzosemiquinone + 2 H2O</text>
        <dbReference type="Rhea" id="RHEA:11276"/>
        <dbReference type="ChEBI" id="CHEBI:15377"/>
        <dbReference type="ChEBI" id="CHEBI:15379"/>
        <dbReference type="ChEBI" id="CHEBI:17594"/>
        <dbReference type="ChEBI" id="CHEBI:17977"/>
        <dbReference type="EC" id="1.10.3.2"/>
    </reaction>
</comment>
<dbReference type="Gene3D" id="1.20.1530.20">
    <property type="match status" value="1"/>
</dbReference>
<dbReference type="CDD" id="cd13849">
    <property type="entry name" value="CuRO_1_LCC_plant"/>
    <property type="match status" value="1"/>
</dbReference>
<evidence type="ECO:0000259" key="26">
    <source>
        <dbReference type="Pfam" id="PF07731"/>
    </source>
</evidence>
<evidence type="ECO:0000259" key="25">
    <source>
        <dbReference type="Pfam" id="PF00999"/>
    </source>
</evidence>
<keyword evidence="8 22" id="KW-0964">Secreted</keyword>
<dbReference type="Pfam" id="PF23256">
    <property type="entry name" value="CHX17_2nd"/>
    <property type="match status" value="1"/>
</dbReference>
<evidence type="ECO:0000256" key="13">
    <source>
        <dbReference type="ARBA" id="ARBA00022958"/>
    </source>
</evidence>
<keyword evidence="13" id="KW-0630">Potassium</keyword>
<dbReference type="GO" id="GO:0006813">
    <property type="term" value="P:potassium ion transport"/>
    <property type="evidence" value="ECO:0007669"/>
    <property type="project" value="UniProtKB-KW"/>
</dbReference>
<dbReference type="InterPro" id="IPR033138">
    <property type="entry name" value="Cu_oxidase_CS"/>
</dbReference>
<evidence type="ECO:0000256" key="6">
    <source>
        <dbReference type="ARBA" id="ARBA00022448"/>
    </source>
</evidence>
<keyword evidence="9" id="KW-0633">Potassium transport</keyword>
<sequence length="1359" mass="150100">MVRRKVSAWAGFVQGRHRQELIVCQFSDMTNSKGCIWSGGNPFAFSLPLVLAQLIFIFFVTRITFALIQPLKQSMVSAQLIAGIILGRSGFGRFRAYSALIFRPEGRMVLQTISDVGFMFHVFVLGVQIDPTMLRRAGRNAVLIGVSSFVMPFALGGLACYVLPHLTVIDDATAHFLPLLSVINSASFFPVITSLLSDLKILNSEIGRIATLASLVNDGCIYAASILLTTIDASSSYSKWNGVLAIAWIGTFLIVIVFAVRPLVKHIARTIPERGAMKESHFLMIAVLALLCGFVSQSIGQPPAVGTFFLGVVVPEGPPLGSSMVYKIDSFCTGLLLPAKFAISGLTLDIFALGRGKSLLGIEAVILLGYLGKFAGTLVSAVHFAVSFQDAVPLALIMCCKGIIEASFYIGLKDTGAITSEAYALLLITMLVITGIVRPLIWYLYDPSRRYLGYRTNSIQHLDPTSELRVQVCIHNEDNVPSLVNLLDVSNPSRRRPIAVFVLNLMELKGSAAALLVPTHNRKGKPKLKSLPSRTEHISNAFNILAHRNHGSMVVQHFTSIVPYATMHDDICTIAVDKGVNIVIIPFHKQWAIDGTVGANFPAIRMVNQQVLHKAPCSVGILVDRGQLADNTQILFGHSLFRITMLYLGGPDDDEALAYCCRMLGHPHITMSLVWLKHSSDNIEKSMESHMIQWFKANNVDAGRVSYKEEVVNDAVGTTQVLRSLEDSCDLCIVGRDHEQSELTLGINEWIECPELGFIGDMLATSDYTFSLLVVQQTPPGTEFINIQPLQPVASSFYSGSDKYSQHSASGKYSQHSVSEFHKHDFTVQETRVTRLCRTKNIITVNGQFPGPTLTVRNGDTVVVTVVNRARYNVTIHWHGIRQMRTPWADGPEYVTQCPIRPGGSYTYRFTIEDQEGTLWWHAHSKWLRATVYGALVILPKQGSNFPFSLPQKDFPVILGEWWNRDIIAVQRQAQFTGAAPNISNAYTINGQPGDLYRCSTQGTVKYSVNPGESVLLRVINAALNQQLFFSVANHMLTVVGIDATYNKPFTTNVIMVGPGQTTNVILTANQSPGRYYMAARAYFTARNAQFDNTTTTAILEYKSRNSGANSRPLLPQLPAFNDTATATAFANRLRGVPNNNRVPNQIDENLFFTVGLGLVNCTRGPRCQGPNNTRFSASMNNISFVLPRRTSLLQAYYQNIPGIYTLDFPRVPPVQFDYTGNVSRGLWQPRFGTKLYKLKFGSNVQIVLQDTAIFSTEDHPIHLHGYHFWVVGQGFGNFNAQTDTANFNLNDPPVRNTIDVPVGGWAVIRFVADNPGVWLFHCHIDSHLAWGLAMTFIVENGIGEKQTMEPPPPDLPQC</sequence>
<dbReference type="PANTHER" id="PTHR32468:SF23">
    <property type="entry name" value="CATION_H(+) ANTIPORTER 14"/>
    <property type="match status" value="1"/>
</dbReference>
<accession>A0AAN8TMM1</accession>
<evidence type="ECO:0000256" key="15">
    <source>
        <dbReference type="ARBA" id="ARBA00023002"/>
    </source>
</evidence>
<feature type="transmembrane region" description="Helical" evidence="23">
    <location>
        <begin position="281"/>
        <end position="300"/>
    </location>
</feature>
<comment type="similarity">
    <text evidence="21">Belongs to the monovalent cation:proton antiporter 2 (CPA2) transporter (TC 2.A.37) family. CHX (TC 2.A.37.4) subfamily.</text>
</comment>
<keyword evidence="18 23" id="KW-0472">Membrane</keyword>
<keyword evidence="16 22" id="KW-0186">Copper</keyword>
<dbReference type="InterPro" id="IPR001117">
    <property type="entry name" value="Cu-oxidase_2nd"/>
</dbReference>
<dbReference type="InterPro" id="IPR057290">
    <property type="entry name" value="CHX17_C"/>
</dbReference>
<dbReference type="PROSITE" id="PS00079">
    <property type="entry name" value="MULTICOPPER_OXIDASE1"/>
    <property type="match status" value="1"/>
</dbReference>
<dbReference type="GO" id="GO:0052716">
    <property type="term" value="F:hydroquinone:oxygen oxidoreductase activity"/>
    <property type="evidence" value="ECO:0007669"/>
    <property type="project" value="UniProtKB-EC"/>
</dbReference>
<dbReference type="GO" id="GO:0015297">
    <property type="term" value="F:antiporter activity"/>
    <property type="evidence" value="ECO:0007669"/>
    <property type="project" value="InterPro"/>
</dbReference>
<evidence type="ECO:0000256" key="22">
    <source>
        <dbReference type="RuleBase" id="RU361119"/>
    </source>
</evidence>
<dbReference type="PROSITE" id="PS00080">
    <property type="entry name" value="MULTICOPPER_OXIDASE2"/>
    <property type="match status" value="1"/>
</dbReference>
<keyword evidence="6" id="KW-0813">Transport</keyword>
<feature type="domain" description="Cation/H+ exchanger transmembrane" evidence="25">
    <location>
        <begin position="58"/>
        <end position="440"/>
    </location>
</feature>
<dbReference type="PANTHER" id="PTHR32468">
    <property type="entry name" value="CATION/H + ANTIPORTER"/>
    <property type="match status" value="1"/>
</dbReference>
<dbReference type="InterPro" id="IPR017761">
    <property type="entry name" value="Laccase"/>
</dbReference>
<dbReference type="InterPro" id="IPR011707">
    <property type="entry name" value="Cu-oxidase-like_N"/>
</dbReference>
<dbReference type="GO" id="GO:0016020">
    <property type="term" value="C:membrane"/>
    <property type="evidence" value="ECO:0007669"/>
    <property type="project" value="UniProtKB-SubCell"/>
</dbReference>
<dbReference type="InterPro" id="IPR006153">
    <property type="entry name" value="Cation/H_exchanger_TM"/>
</dbReference>
<evidence type="ECO:0000256" key="3">
    <source>
        <dbReference type="ARBA" id="ARBA00004271"/>
    </source>
</evidence>
<keyword evidence="10 23" id="KW-0812">Transmembrane</keyword>
<evidence type="ECO:0000256" key="7">
    <source>
        <dbReference type="ARBA" id="ARBA00022523"/>
    </source>
</evidence>
<dbReference type="EMBL" id="JBANQN010000006">
    <property type="protein sequence ID" value="KAK6788236.1"/>
    <property type="molecule type" value="Genomic_DNA"/>
</dbReference>
<feature type="domain" description="Cation/H(+) antiporter central" evidence="28">
    <location>
        <begin position="495"/>
        <end position="627"/>
    </location>
</feature>
<evidence type="ECO:0000256" key="2">
    <source>
        <dbReference type="ARBA" id="ARBA00004141"/>
    </source>
</evidence>
<evidence type="ECO:0000256" key="18">
    <source>
        <dbReference type="ARBA" id="ARBA00023136"/>
    </source>
</evidence>
<feature type="transmembrane region" description="Helical" evidence="23">
    <location>
        <begin position="240"/>
        <end position="260"/>
    </location>
</feature>
<evidence type="ECO:0000259" key="29">
    <source>
        <dbReference type="Pfam" id="PF23259"/>
    </source>
</evidence>
<evidence type="ECO:0000256" key="11">
    <source>
        <dbReference type="ARBA" id="ARBA00022723"/>
    </source>
</evidence>
<evidence type="ECO:0000313" key="30">
    <source>
        <dbReference type="EMBL" id="KAK6788236.1"/>
    </source>
</evidence>
<evidence type="ECO:0000313" key="31">
    <source>
        <dbReference type="Proteomes" id="UP001371456"/>
    </source>
</evidence>
<dbReference type="CDD" id="cd13875">
    <property type="entry name" value="CuRO_2_LCC_plant"/>
    <property type="match status" value="1"/>
</dbReference>
<evidence type="ECO:0000256" key="16">
    <source>
        <dbReference type="ARBA" id="ARBA00023008"/>
    </source>
</evidence>
<dbReference type="Pfam" id="PF00394">
    <property type="entry name" value="Cu-oxidase"/>
    <property type="match status" value="1"/>
</dbReference>
<keyword evidence="17" id="KW-0406">Ion transport</keyword>
<keyword evidence="12 22" id="KW-0677">Repeat</keyword>
<dbReference type="FunFam" id="2.60.40.420:FF:000062">
    <property type="entry name" value="Laccase"/>
    <property type="match status" value="1"/>
</dbReference>
<evidence type="ECO:0000256" key="23">
    <source>
        <dbReference type="SAM" id="Phobius"/>
    </source>
</evidence>
<comment type="subcellular location">
    <subcellularLocation>
        <location evidence="2">Membrane</location>
        <topology evidence="2">Multi-pass membrane protein</topology>
    </subcellularLocation>
    <subcellularLocation>
        <location evidence="3 22">Secreted</location>
        <location evidence="3 22">Extracellular space</location>
        <location evidence="3 22">Apoplast</location>
    </subcellularLocation>
</comment>
<feature type="transmembrane region" description="Helical" evidence="23">
    <location>
        <begin position="176"/>
        <end position="197"/>
    </location>
</feature>
<comment type="cofactor">
    <cofactor evidence="22">
        <name>Cu cation</name>
        <dbReference type="ChEBI" id="CHEBI:23378"/>
    </cofactor>
    <text evidence="22">Binds 4 Cu cations per monomer.</text>
</comment>